<keyword evidence="1" id="KW-0413">Isomerase</keyword>
<comment type="caution">
    <text evidence="1">The sequence shown here is derived from an EMBL/GenBank/DDBJ whole genome shotgun (WGS) entry which is preliminary data.</text>
</comment>
<dbReference type="Proteomes" id="UP001497744">
    <property type="component" value="Unassembled WGS sequence"/>
</dbReference>
<name>A0AAV4LNV7_BABCB</name>
<accession>A0AAV4LNV7</accession>
<dbReference type="GO" id="GO:0016853">
    <property type="term" value="F:isomerase activity"/>
    <property type="evidence" value="ECO:0007669"/>
    <property type="project" value="UniProtKB-KW"/>
</dbReference>
<sequence>MNTYAYCTFIPVRFDDPVAVQVHLVEDLLDEFVGELAAADVALEHLAHVLARDHSAVVEVEDVERLLAEVLLHVYLLVDGGGDELHVVDGAAAVRVQLLDEALHGRVVLPLDLVTLQPLDDVADVQHAVPGVVEHVEGRAERADIAVREVVRDARERQLLHLAVVVELLEPLHQVLGERLPQHGVDLHAGGVVEDPLVVEGGLGRYAVPRVVREAPRDEVNGAFGDSLPVVGDKVDGPPLDVFEDGGVVVAVEWRVSHQHDEHDDAGAPYVAALVVVADEHLRRDVIGRAHEAGELVGFAALCREAPVYDLDGRVIAHVGVQYVLGLQVSVDDALAVAVGNGRENLPHHRGRVLLAEAAALYDLVEQLPAPAHLHDEVQALLVLVHLQELDDVGNHMRNLHDGNLTLHAHGVLDVCLPDHLHRLDLARLLVAGLEHLPVAALAQTVAVKVVDVRDGHAVDERRFMDDKRSVERRLHLFGSPHRLRDMFEIGRLNEQPLEAARYLVFLRHTLGAERVVLWLAKPFQAEVGLQLRQLPMPLTRVRPGQGGVPRRLVAPSARVDLVSDLNVRIFVR</sequence>
<organism evidence="1 2">
    <name type="scientific">Babesia caballi</name>
    <dbReference type="NCBI Taxonomy" id="5871"/>
    <lineage>
        <taxon>Eukaryota</taxon>
        <taxon>Sar</taxon>
        <taxon>Alveolata</taxon>
        <taxon>Apicomplexa</taxon>
        <taxon>Aconoidasida</taxon>
        <taxon>Piroplasmida</taxon>
        <taxon>Babesiidae</taxon>
        <taxon>Babesia</taxon>
    </lineage>
</organism>
<evidence type="ECO:0000313" key="2">
    <source>
        <dbReference type="Proteomes" id="UP001497744"/>
    </source>
</evidence>
<dbReference type="RefSeq" id="XP_067712832.1">
    <property type="nucleotide sequence ID" value="XM_067856731.1"/>
</dbReference>
<gene>
    <name evidence="1" type="ORF">BcabD6B2_01960</name>
</gene>
<dbReference type="AlphaFoldDB" id="A0AAV4LNV7"/>
<reference evidence="1 2" key="1">
    <citation type="submission" date="2021-06" db="EMBL/GenBank/DDBJ databases">
        <title>Genome sequence of Babesia caballi.</title>
        <authorList>
            <person name="Yamagishi J."/>
            <person name="Kidaka T."/>
            <person name="Ochi A."/>
        </authorList>
    </citation>
    <scope>NUCLEOTIDE SEQUENCE [LARGE SCALE GENOMIC DNA]</scope>
    <source>
        <strain evidence="1">USDA-D6B2</strain>
    </source>
</reference>
<proteinExistence type="predicted"/>
<dbReference type="GeneID" id="94192244"/>
<evidence type="ECO:0000313" key="1">
    <source>
        <dbReference type="EMBL" id="GIX60761.1"/>
    </source>
</evidence>
<protein>
    <submittedName>
        <fullName evidence="1">Peptidyl-prolyl cis-trans isomerase, putative</fullName>
    </submittedName>
</protein>
<keyword evidence="2" id="KW-1185">Reference proteome</keyword>
<dbReference type="EMBL" id="BPLF01000001">
    <property type="protein sequence ID" value="GIX60761.1"/>
    <property type="molecule type" value="Genomic_DNA"/>
</dbReference>